<evidence type="ECO:0000313" key="3">
    <source>
        <dbReference type="Proteomes" id="UP000198999"/>
    </source>
</evidence>
<dbReference type="Gene3D" id="2.40.320.10">
    <property type="entry name" value="Hypothetical Protein Pfu-838710-001"/>
    <property type="match status" value="1"/>
</dbReference>
<dbReference type="InterPro" id="IPR033469">
    <property type="entry name" value="CYTH-like_dom_sf"/>
</dbReference>
<evidence type="ECO:0000259" key="1">
    <source>
        <dbReference type="PROSITE" id="PS51707"/>
    </source>
</evidence>
<dbReference type="InterPro" id="IPR012042">
    <property type="entry name" value="NeuTTM/CthTTM-like"/>
</dbReference>
<keyword evidence="3" id="KW-1185">Reference proteome</keyword>
<dbReference type="Proteomes" id="UP000198999">
    <property type="component" value="Unassembled WGS sequence"/>
</dbReference>
<proteinExistence type="predicted"/>
<dbReference type="InterPro" id="IPR023577">
    <property type="entry name" value="CYTH_domain"/>
</dbReference>
<gene>
    <name evidence="2" type="ORF">SAMN05421824_0554</name>
</gene>
<name>A0A1H9BEE5_9FLAO</name>
<protein>
    <submittedName>
        <fullName evidence="2">CYTH domain-containing protein</fullName>
    </submittedName>
</protein>
<dbReference type="PANTHER" id="PTHR40114:SF1">
    <property type="entry name" value="SLR0698 PROTEIN"/>
    <property type="match status" value="1"/>
</dbReference>
<dbReference type="PROSITE" id="PS51707">
    <property type="entry name" value="CYTH"/>
    <property type="match status" value="1"/>
</dbReference>
<dbReference type="PIRSF" id="PIRSF016487">
    <property type="entry name" value="CYTH_UCP016487"/>
    <property type="match status" value="1"/>
</dbReference>
<dbReference type="CDD" id="cd07891">
    <property type="entry name" value="CYTH-like_CthTTM-like_1"/>
    <property type="match status" value="1"/>
</dbReference>
<dbReference type="Pfam" id="PF01928">
    <property type="entry name" value="CYTH"/>
    <property type="match status" value="1"/>
</dbReference>
<dbReference type="SUPFAM" id="SSF55154">
    <property type="entry name" value="CYTH-like phosphatases"/>
    <property type="match status" value="1"/>
</dbReference>
<evidence type="ECO:0000313" key="2">
    <source>
        <dbReference type="EMBL" id="SEP87239.1"/>
    </source>
</evidence>
<feature type="domain" description="CYTH" evidence="1">
    <location>
        <begin position="1"/>
        <end position="149"/>
    </location>
</feature>
<dbReference type="PANTHER" id="PTHR40114">
    <property type="entry name" value="SLR0698 PROTEIN"/>
    <property type="match status" value="1"/>
</dbReference>
<reference evidence="2 3" key="1">
    <citation type="submission" date="2016-10" db="EMBL/GenBank/DDBJ databases">
        <authorList>
            <person name="de Groot N.N."/>
        </authorList>
    </citation>
    <scope>NUCLEOTIDE SEQUENCE [LARGE SCALE GENOMIC DNA]</scope>
    <source>
        <strain evidence="2 3">DSM 21035</strain>
    </source>
</reference>
<dbReference type="STRING" id="419940.SAMN05421824_0554"/>
<dbReference type="AlphaFoldDB" id="A0A1H9BEE5"/>
<dbReference type="OrthoDB" id="9805588at2"/>
<sequence length="157" mass="18066">MIEIERKFLVKSDAFINEAHTKTRLIQGFLNTHPERTVRIRVKDDSGYVTVKGKSTNDGLSRFEWETKIPLTDAEALLKLCEPTLIDKIRYEVNVGNHMFEVDVFLGDNEGLIVAEVELSSENDTMEKPNWLGEEVTGQIKYYNSHLSKQPYKTWSS</sequence>
<dbReference type="SMART" id="SM01118">
    <property type="entry name" value="CYTH"/>
    <property type="match status" value="1"/>
</dbReference>
<organism evidence="2 3">
    <name type="scientific">Hyunsoonleella jejuensis</name>
    <dbReference type="NCBI Taxonomy" id="419940"/>
    <lineage>
        <taxon>Bacteria</taxon>
        <taxon>Pseudomonadati</taxon>
        <taxon>Bacteroidota</taxon>
        <taxon>Flavobacteriia</taxon>
        <taxon>Flavobacteriales</taxon>
        <taxon>Flavobacteriaceae</taxon>
    </lineage>
</organism>
<accession>A0A1H9BEE5</accession>
<dbReference type="RefSeq" id="WP_092575028.1">
    <property type="nucleotide sequence ID" value="NZ_FOFN01000001.1"/>
</dbReference>
<dbReference type="EMBL" id="FOFN01000001">
    <property type="protein sequence ID" value="SEP87239.1"/>
    <property type="molecule type" value="Genomic_DNA"/>
</dbReference>